<dbReference type="Proteomes" id="UP000663824">
    <property type="component" value="Unassembled WGS sequence"/>
</dbReference>
<dbReference type="SMART" id="SM00642">
    <property type="entry name" value="Aamy"/>
    <property type="match status" value="1"/>
</dbReference>
<dbReference type="PANTHER" id="PTHR10357">
    <property type="entry name" value="ALPHA-AMYLASE FAMILY MEMBER"/>
    <property type="match status" value="1"/>
</dbReference>
<dbReference type="Proteomes" id="UP000681720">
    <property type="component" value="Unassembled WGS sequence"/>
</dbReference>
<protein>
    <recommendedName>
        <fullName evidence="2">Glycosyl hydrolase family 13 catalytic domain-containing protein</fullName>
    </recommendedName>
</protein>
<dbReference type="EMBL" id="CAJNOW010014628">
    <property type="protein sequence ID" value="CAF1633968.1"/>
    <property type="molecule type" value="Genomic_DNA"/>
</dbReference>
<keyword evidence="1" id="KW-0472">Membrane</keyword>
<evidence type="ECO:0000313" key="4">
    <source>
        <dbReference type="EMBL" id="CAF1633968.1"/>
    </source>
</evidence>
<keyword evidence="1" id="KW-0812">Transmembrane</keyword>
<evidence type="ECO:0000259" key="2">
    <source>
        <dbReference type="SMART" id="SM00642"/>
    </source>
</evidence>
<dbReference type="Proteomes" id="UP000681967">
    <property type="component" value="Unassembled WGS sequence"/>
</dbReference>
<evidence type="ECO:0000313" key="6">
    <source>
        <dbReference type="EMBL" id="CAF3744702.1"/>
    </source>
</evidence>
<feature type="domain" description="Glycosyl hydrolase family 13 catalytic" evidence="2">
    <location>
        <begin position="79"/>
        <end position="425"/>
    </location>
</feature>
<evidence type="ECO:0000313" key="9">
    <source>
        <dbReference type="Proteomes" id="UP000663834"/>
    </source>
</evidence>
<evidence type="ECO:0000256" key="1">
    <source>
        <dbReference type="SAM" id="Phobius"/>
    </source>
</evidence>
<dbReference type="GO" id="GO:0009313">
    <property type="term" value="P:oligosaccharide catabolic process"/>
    <property type="evidence" value="ECO:0007669"/>
    <property type="project" value="TreeGrafter"/>
</dbReference>
<dbReference type="EMBL" id="CAJOBJ010000001">
    <property type="protein sequence ID" value="CAF3779918.1"/>
    <property type="molecule type" value="Genomic_DNA"/>
</dbReference>
<accession>A0A816D8I8</accession>
<dbReference type="InterPro" id="IPR045857">
    <property type="entry name" value="O16G_dom_2"/>
</dbReference>
<evidence type="ECO:0000313" key="7">
    <source>
        <dbReference type="EMBL" id="CAF3779918.1"/>
    </source>
</evidence>
<reference evidence="4" key="1">
    <citation type="submission" date="2021-02" db="EMBL/GenBank/DDBJ databases">
        <authorList>
            <person name="Nowell W R."/>
        </authorList>
    </citation>
    <scope>NUCLEOTIDE SEQUENCE</scope>
</reference>
<dbReference type="Proteomes" id="UP000676336">
    <property type="component" value="Unassembled WGS sequence"/>
</dbReference>
<evidence type="ECO:0000313" key="5">
    <source>
        <dbReference type="EMBL" id="CAF2124588.1"/>
    </source>
</evidence>
<comment type="caution">
    <text evidence="4">The sequence shown here is derived from an EMBL/GenBank/DDBJ whole genome shotgun (WGS) entry which is preliminary data.</text>
</comment>
<dbReference type="AlphaFoldDB" id="A0A816D8I8"/>
<dbReference type="Gene3D" id="3.90.400.10">
    <property type="entry name" value="Oligo-1,6-glucosidase, Domain 2"/>
    <property type="match status" value="1"/>
</dbReference>
<feature type="transmembrane region" description="Helical" evidence="1">
    <location>
        <begin position="41"/>
        <end position="65"/>
    </location>
</feature>
<dbReference type="EMBL" id="CAJNRE010014113">
    <property type="protein sequence ID" value="CAF2124588.1"/>
    <property type="molecule type" value="Genomic_DNA"/>
</dbReference>
<evidence type="ECO:0000313" key="3">
    <source>
        <dbReference type="EMBL" id="CAF1337522.1"/>
    </source>
</evidence>
<gene>
    <name evidence="6" type="ORF">BYL167_LOCUS2</name>
    <name evidence="3" type="ORF">CJN711_LOCUS18757</name>
    <name evidence="7" type="ORF">GIL414_LOCUS2</name>
    <name evidence="4" type="ORF">KQP761_LOCUS26717</name>
    <name evidence="5" type="ORF">MBJ925_LOCUS26509</name>
    <name evidence="8" type="ORF">SMN809_LOCUS3236</name>
</gene>
<dbReference type="InterPro" id="IPR006047">
    <property type="entry name" value="GH13_cat_dom"/>
</dbReference>
<keyword evidence="1" id="KW-1133">Transmembrane helix</keyword>
<dbReference type="SUPFAM" id="SSF51445">
    <property type="entry name" value="(Trans)glycosidases"/>
    <property type="match status" value="1"/>
</dbReference>
<dbReference type="PANTHER" id="PTHR10357:SF179">
    <property type="entry name" value="NEUTRAL AND BASIC AMINO ACID TRANSPORT PROTEIN RBAT"/>
    <property type="match status" value="1"/>
</dbReference>
<dbReference type="Pfam" id="PF00128">
    <property type="entry name" value="Alpha-amylase"/>
    <property type="match status" value="1"/>
</dbReference>
<evidence type="ECO:0000313" key="8">
    <source>
        <dbReference type="EMBL" id="CAF3837433.1"/>
    </source>
</evidence>
<dbReference type="Proteomes" id="UP000663855">
    <property type="component" value="Unassembled WGS sequence"/>
</dbReference>
<dbReference type="EMBL" id="CAJOBH010000001">
    <property type="protein sequence ID" value="CAF3744702.1"/>
    <property type="molecule type" value="Genomic_DNA"/>
</dbReference>
<dbReference type="EMBL" id="CAJOBI010000654">
    <property type="protein sequence ID" value="CAF3837433.1"/>
    <property type="molecule type" value="Genomic_DNA"/>
</dbReference>
<dbReference type="Proteomes" id="UP000663834">
    <property type="component" value="Unassembled WGS sequence"/>
</dbReference>
<sequence length="520" mass="61068">MIQASRTEEPNSDFQITHSSFPNPQPILPLMSATWLRQARIISALVYIFLQITCFIFIIVCIVRFPRCQKAPTTEWWMNGVILRFSNHTLKFNDLTKSLKEHKTRFNMHAIWFRPVFPLSNQSNPLGWKDIDSSLGEETDLIKLMERARDENIRIIIDYPLNHVSIKSNYFRSYESYFVWNEQGNTSNWMTTNDNETSAWTYDKRKNSFYLHQFDNDNDSIDINYRNNRVFNDIIDSISYWNTKFHFDGYNLPGLSYAYEDYEYKNGTGNNQTRHLDEDYLLLARIRSEIDEKHILLFDSIDSLDTTDKTLLARYYGDQRKALGGVQLASLNDYILPNETETNLTKLFESYYHSTFYKQKQLFVWSSLSSNAILNEAFFATCLFHTGTISIDQQGSRLLDNQLHRLRTIMSHTRKEDIFRDGKIRQTILPGSTLLTIKRTRRGSKSYMIIVNFNDSDKNATIVDNDKPEKVEMFLNNENFCGNRSAKLRIIELKDSICLKPYGYIIIRWLPPTESLSIIF</sequence>
<dbReference type="OrthoDB" id="204980at2759"/>
<name>A0A816D8I8_9BILA</name>
<dbReference type="GO" id="GO:0004556">
    <property type="term" value="F:alpha-amylase activity"/>
    <property type="evidence" value="ECO:0007669"/>
    <property type="project" value="TreeGrafter"/>
</dbReference>
<organism evidence="4 9">
    <name type="scientific">Rotaria magnacalcarata</name>
    <dbReference type="NCBI Taxonomy" id="392030"/>
    <lineage>
        <taxon>Eukaryota</taxon>
        <taxon>Metazoa</taxon>
        <taxon>Spiralia</taxon>
        <taxon>Gnathifera</taxon>
        <taxon>Rotifera</taxon>
        <taxon>Eurotatoria</taxon>
        <taxon>Bdelloidea</taxon>
        <taxon>Philodinida</taxon>
        <taxon>Philodinidae</taxon>
        <taxon>Rotaria</taxon>
    </lineage>
</organism>
<proteinExistence type="predicted"/>
<dbReference type="Gene3D" id="3.20.20.80">
    <property type="entry name" value="Glycosidases"/>
    <property type="match status" value="1"/>
</dbReference>
<dbReference type="EMBL" id="CAJNOV010008773">
    <property type="protein sequence ID" value="CAF1337522.1"/>
    <property type="molecule type" value="Genomic_DNA"/>
</dbReference>
<dbReference type="InterPro" id="IPR017853">
    <property type="entry name" value="GH"/>
</dbReference>